<dbReference type="RefSeq" id="XP_024333850.1">
    <property type="nucleotide sequence ID" value="XM_024487208.1"/>
</dbReference>
<gene>
    <name evidence="1" type="ORF">POSPLADRAFT_1157562</name>
</gene>
<dbReference type="Proteomes" id="UP000194127">
    <property type="component" value="Unassembled WGS sequence"/>
</dbReference>
<dbReference type="EMBL" id="KZ110609">
    <property type="protein sequence ID" value="OSX57056.1"/>
    <property type="molecule type" value="Genomic_DNA"/>
</dbReference>
<dbReference type="GeneID" id="36332157"/>
<name>A0A1X6MLF9_9APHY</name>
<dbReference type="OrthoDB" id="10269842at2759"/>
<protein>
    <submittedName>
        <fullName evidence="1">Uncharacterized protein</fullName>
    </submittedName>
</protein>
<dbReference type="AlphaFoldDB" id="A0A1X6MLF9"/>
<proteinExistence type="predicted"/>
<sequence length="170" mass="19031">MSDYSASYACTVFERKIPFCALEHARHRTPVPQAAAALCEHHGDFGINAVSSILPECMLEATVGKLRECSGLFPTSYNSTPIYLIELPLVRGMCQYDAGEVHFKNQSEVKCYMTIIFSGGTCDTTRSFYRDRSDSGVPKKSSTTVKHVNLVPVRLVWILDSPYITHVIRY</sequence>
<accession>A0A1X6MLF9</accession>
<evidence type="ECO:0000313" key="2">
    <source>
        <dbReference type="Proteomes" id="UP000194127"/>
    </source>
</evidence>
<evidence type="ECO:0000313" key="1">
    <source>
        <dbReference type="EMBL" id="OSX57056.1"/>
    </source>
</evidence>
<reference evidence="1 2" key="1">
    <citation type="submission" date="2017-04" db="EMBL/GenBank/DDBJ databases">
        <title>Genome Sequence of the Model Brown-Rot Fungus Postia placenta SB12.</title>
        <authorList>
            <consortium name="DOE Joint Genome Institute"/>
            <person name="Gaskell J."/>
            <person name="Kersten P."/>
            <person name="Larrondo L.F."/>
            <person name="Canessa P."/>
            <person name="Martinez D."/>
            <person name="Hibbett D."/>
            <person name="Schmoll M."/>
            <person name="Kubicek C.P."/>
            <person name="Martinez A.T."/>
            <person name="Yadav J."/>
            <person name="Master E."/>
            <person name="Magnuson J.K."/>
            <person name="James T."/>
            <person name="Yaver D."/>
            <person name="Berka R."/>
            <person name="Labutti K."/>
            <person name="Lipzen A."/>
            <person name="Aerts A."/>
            <person name="Barry K."/>
            <person name="Henrissat B."/>
            <person name="Blanchette R."/>
            <person name="Grigoriev I."/>
            <person name="Cullen D."/>
        </authorList>
    </citation>
    <scope>NUCLEOTIDE SEQUENCE [LARGE SCALE GENOMIC DNA]</scope>
    <source>
        <strain evidence="1 2">MAD-698-R-SB12</strain>
    </source>
</reference>
<keyword evidence="2" id="KW-1185">Reference proteome</keyword>
<organism evidence="1 2">
    <name type="scientific">Postia placenta MAD-698-R-SB12</name>
    <dbReference type="NCBI Taxonomy" id="670580"/>
    <lineage>
        <taxon>Eukaryota</taxon>
        <taxon>Fungi</taxon>
        <taxon>Dikarya</taxon>
        <taxon>Basidiomycota</taxon>
        <taxon>Agaricomycotina</taxon>
        <taxon>Agaricomycetes</taxon>
        <taxon>Polyporales</taxon>
        <taxon>Adustoporiaceae</taxon>
        <taxon>Rhodonia</taxon>
    </lineage>
</organism>